<comment type="subcellular location">
    <subcellularLocation>
        <location evidence="1">Membrane</location>
        <topology evidence="1">Single-pass type I membrane protein</topology>
    </subcellularLocation>
</comment>
<dbReference type="PANTHER" id="PTHR45889">
    <property type="entry name" value="IG-LIKE DOMAIN-CONTAINING PROTEIN"/>
    <property type="match status" value="1"/>
</dbReference>
<dbReference type="SMART" id="SM00408">
    <property type="entry name" value="IGc2"/>
    <property type="match status" value="1"/>
</dbReference>
<organism evidence="10 11">
    <name type="scientific">Knipowitschia caucasica</name>
    <name type="common">Caucasian dwarf goby</name>
    <name type="synonym">Pomatoschistus caucasicus</name>
    <dbReference type="NCBI Taxonomy" id="637954"/>
    <lineage>
        <taxon>Eukaryota</taxon>
        <taxon>Metazoa</taxon>
        <taxon>Chordata</taxon>
        <taxon>Craniata</taxon>
        <taxon>Vertebrata</taxon>
        <taxon>Euteleostomi</taxon>
        <taxon>Actinopterygii</taxon>
        <taxon>Neopterygii</taxon>
        <taxon>Teleostei</taxon>
        <taxon>Neoteleostei</taxon>
        <taxon>Acanthomorphata</taxon>
        <taxon>Gobiaria</taxon>
        <taxon>Gobiiformes</taxon>
        <taxon>Gobioidei</taxon>
        <taxon>Gobiidae</taxon>
        <taxon>Gobiinae</taxon>
        <taxon>Knipowitschia</taxon>
    </lineage>
</organism>
<dbReference type="PROSITE" id="PS50835">
    <property type="entry name" value="IG_LIKE"/>
    <property type="match status" value="1"/>
</dbReference>
<dbReference type="Gene3D" id="2.60.40.10">
    <property type="entry name" value="Immunoglobulins"/>
    <property type="match status" value="2"/>
</dbReference>
<dbReference type="PROSITE" id="PS00290">
    <property type="entry name" value="IG_MHC"/>
    <property type="match status" value="1"/>
</dbReference>
<gene>
    <name evidence="10" type="ORF">KC01_LOCUS2491</name>
</gene>
<evidence type="ECO:0000256" key="7">
    <source>
        <dbReference type="SAM" id="MobiDB-lite"/>
    </source>
</evidence>
<protein>
    <recommendedName>
        <fullName evidence="9">Ig-like domain-containing protein</fullName>
    </recommendedName>
</protein>
<dbReference type="EMBL" id="OZ035832">
    <property type="protein sequence ID" value="CAL1570156.1"/>
    <property type="molecule type" value="Genomic_DNA"/>
</dbReference>
<evidence type="ECO:0000313" key="11">
    <source>
        <dbReference type="Proteomes" id="UP001497482"/>
    </source>
</evidence>
<evidence type="ECO:0000256" key="3">
    <source>
        <dbReference type="ARBA" id="ARBA00022737"/>
    </source>
</evidence>
<evidence type="ECO:0000256" key="4">
    <source>
        <dbReference type="ARBA" id="ARBA00022989"/>
    </source>
</evidence>
<dbReference type="SUPFAM" id="SSF48726">
    <property type="entry name" value="Immunoglobulin"/>
    <property type="match status" value="2"/>
</dbReference>
<evidence type="ECO:0000256" key="8">
    <source>
        <dbReference type="SAM" id="Phobius"/>
    </source>
</evidence>
<dbReference type="InterPro" id="IPR003006">
    <property type="entry name" value="Ig/MHC_CS"/>
</dbReference>
<dbReference type="PANTHER" id="PTHR45889:SF7">
    <property type="entry name" value="CELL ADHESION MOLECULE 2 ISOFORM X1"/>
    <property type="match status" value="1"/>
</dbReference>
<dbReference type="GO" id="GO:0016020">
    <property type="term" value="C:membrane"/>
    <property type="evidence" value="ECO:0007669"/>
    <property type="project" value="UniProtKB-SubCell"/>
</dbReference>
<feature type="region of interest" description="Disordered" evidence="7">
    <location>
        <begin position="1"/>
        <end position="153"/>
    </location>
</feature>
<feature type="domain" description="Ig-like" evidence="9">
    <location>
        <begin position="326"/>
        <end position="411"/>
    </location>
</feature>
<keyword evidence="5 8" id="KW-0472">Membrane</keyword>
<dbReference type="GO" id="GO:0007156">
    <property type="term" value="P:homophilic cell adhesion via plasma membrane adhesion molecules"/>
    <property type="evidence" value="ECO:0007669"/>
    <property type="project" value="TreeGrafter"/>
</dbReference>
<dbReference type="InterPro" id="IPR013783">
    <property type="entry name" value="Ig-like_fold"/>
</dbReference>
<feature type="transmembrane region" description="Helical" evidence="8">
    <location>
        <begin position="426"/>
        <end position="446"/>
    </location>
</feature>
<proteinExistence type="predicted"/>
<accession>A0AAV2J171</accession>
<feature type="compositionally biased region" description="Basic and acidic residues" evidence="7">
    <location>
        <begin position="22"/>
        <end position="153"/>
    </location>
</feature>
<sequence>MLLSKQGWHRAGQKQTEQAGQEEVRDRRPLDSVEEVRDRRPLDSVEEVRDRRPLDSVEEVRDRRPLDSVEEVRDRRPLDSVEEVRDRRPLDSVEEVRDRRPLDSVEEVRDRRPLDSVEEVRDRRPLDSVEEVRDRRPLDSVEEVRDRRPLDSVEEVRDRRPLDSVEEVRDRRPLDSVEEVRDRRPLDSVEEVRDRRPLDSVEEVRDRRPLDSVEEVRDRRPLDSVEEVRDRRPLDSVEEFETVVAARLTLSEVEEVFEGRSWRNSITSHPSSKVLNATGRSFTVRSSLQFQVDRREDSVAYTCSVEHVSLSTPYMTTEVLEVHYAPQLEIRNSLIIPQEGQYFKLECVNRGNPIPDPILWSKDGGDLPDVDRMIVEGTELTFTMLNKTDNGTYRCEASNDLGTARAEYILFVYDPNALGQHGPDHALIGGVVAVVVFITLCLIIALGRYLARHKGTYLTHEAKGAEDAPDADTAIINAEGNHVHAEEKKEYFI</sequence>
<evidence type="ECO:0000256" key="2">
    <source>
        <dbReference type="ARBA" id="ARBA00022692"/>
    </source>
</evidence>
<name>A0AAV2J171_KNICA</name>
<keyword evidence="3" id="KW-0677">Repeat</keyword>
<dbReference type="InterPro" id="IPR007110">
    <property type="entry name" value="Ig-like_dom"/>
</dbReference>
<evidence type="ECO:0000313" key="10">
    <source>
        <dbReference type="EMBL" id="CAL1570156.1"/>
    </source>
</evidence>
<dbReference type="InterPro" id="IPR003598">
    <property type="entry name" value="Ig_sub2"/>
</dbReference>
<evidence type="ECO:0000256" key="5">
    <source>
        <dbReference type="ARBA" id="ARBA00023136"/>
    </source>
</evidence>
<keyword evidence="2 8" id="KW-0812">Transmembrane</keyword>
<keyword evidence="6" id="KW-0393">Immunoglobulin domain</keyword>
<dbReference type="Proteomes" id="UP001497482">
    <property type="component" value="Chromosome 10"/>
</dbReference>
<keyword evidence="11" id="KW-1185">Reference proteome</keyword>
<dbReference type="AlphaFoldDB" id="A0AAV2J171"/>
<dbReference type="InterPro" id="IPR036179">
    <property type="entry name" value="Ig-like_dom_sf"/>
</dbReference>
<evidence type="ECO:0000259" key="9">
    <source>
        <dbReference type="PROSITE" id="PS50835"/>
    </source>
</evidence>
<evidence type="ECO:0000256" key="1">
    <source>
        <dbReference type="ARBA" id="ARBA00004479"/>
    </source>
</evidence>
<dbReference type="Pfam" id="PF13927">
    <property type="entry name" value="Ig_3"/>
    <property type="match status" value="1"/>
</dbReference>
<evidence type="ECO:0000256" key="6">
    <source>
        <dbReference type="ARBA" id="ARBA00023319"/>
    </source>
</evidence>
<keyword evidence="4 8" id="KW-1133">Transmembrane helix</keyword>
<dbReference type="InterPro" id="IPR003585">
    <property type="entry name" value="Neurexin-like"/>
</dbReference>
<reference evidence="10 11" key="1">
    <citation type="submission" date="2024-04" db="EMBL/GenBank/DDBJ databases">
        <authorList>
            <person name="Waldvogel A.-M."/>
            <person name="Schoenle A."/>
        </authorList>
    </citation>
    <scope>NUCLEOTIDE SEQUENCE [LARGE SCALE GENOMIC DNA]</scope>
</reference>
<dbReference type="SMART" id="SM00294">
    <property type="entry name" value="4.1m"/>
    <property type="match status" value="1"/>
</dbReference>